<gene>
    <name evidence="2" type="ORF">M513_13524</name>
    <name evidence="3" type="ORF">M514_13524</name>
</gene>
<dbReference type="EMBL" id="KL367553">
    <property type="protein sequence ID" value="KFD64603.1"/>
    <property type="molecule type" value="Genomic_DNA"/>
</dbReference>
<reference evidence="3 4" key="1">
    <citation type="journal article" date="2014" name="Nat. Genet.">
        <title>Genome and transcriptome of the porcine whipworm Trichuris suis.</title>
        <authorList>
            <person name="Jex A.R."/>
            <person name="Nejsum P."/>
            <person name="Schwarz E.M."/>
            <person name="Hu L."/>
            <person name="Young N.D."/>
            <person name="Hall R.S."/>
            <person name="Korhonen P.K."/>
            <person name="Liao S."/>
            <person name="Thamsborg S."/>
            <person name="Xia J."/>
            <person name="Xu P."/>
            <person name="Wang S."/>
            <person name="Scheerlinck J.P."/>
            <person name="Hofmann A."/>
            <person name="Sternberg P.W."/>
            <person name="Wang J."/>
            <person name="Gasser R.B."/>
        </authorList>
    </citation>
    <scope>NUCLEOTIDE SEQUENCE [LARGE SCALE GENOMIC DNA]</scope>
    <source>
        <strain evidence="3">DCEP-RM93F</strain>
        <strain evidence="2">DCEP-RM93M</strain>
    </source>
</reference>
<evidence type="ECO:0000313" key="2">
    <source>
        <dbReference type="EMBL" id="KFD45599.1"/>
    </source>
</evidence>
<proteinExistence type="predicted"/>
<evidence type="ECO:0000313" key="4">
    <source>
        <dbReference type="Proteomes" id="UP000030764"/>
    </source>
</evidence>
<evidence type="ECO:0000259" key="1">
    <source>
        <dbReference type="SMART" id="SM01126"/>
    </source>
</evidence>
<dbReference type="PANTHER" id="PTHR47163">
    <property type="entry name" value="DDE_TNP_IS1595 DOMAIN-CONTAINING PROTEIN"/>
    <property type="match status" value="1"/>
</dbReference>
<protein>
    <recommendedName>
        <fullName evidence="1">ISXO2-like transposase domain-containing protein</fullName>
    </recommendedName>
</protein>
<accession>A0A085N557</accession>
<sequence>MAEHSMLLEELHRGAFLHCTEDNFMHCRSHGLARCNGAFAVLALPFYSTTSVKTKRPQVYKVAVNALQAILSLFWSAEQGTIANAATQPDLECVMLHTNVTRHQARGTHHSSESSDAHAGNGRRLFVPVENRSSRTLLSIIQTDVRPGATVITDELHADWCLSREAYTHLQVNHSVNFVDSATGAHTQSVESLWAQAKRGNKRRCGTRRTELPSYLCEFKWRKRLAVSDDAFDAILADILRLHSPRSGASPMSIPLPQ</sequence>
<organism evidence="3">
    <name type="scientific">Trichuris suis</name>
    <name type="common">pig whipworm</name>
    <dbReference type="NCBI Taxonomy" id="68888"/>
    <lineage>
        <taxon>Eukaryota</taxon>
        <taxon>Metazoa</taxon>
        <taxon>Ecdysozoa</taxon>
        <taxon>Nematoda</taxon>
        <taxon>Enoplea</taxon>
        <taxon>Dorylaimia</taxon>
        <taxon>Trichinellida</taxon>
        <taxon>Trichuridae</taxon>
        <taxon>Trichuris</taxon>
    </lineage>
</organism>
<evidence type="ECO:0000313" key="3">
    <source>
        <dbReference type="EMBL" id="KFD64603.1"/>
    </source>
</evidence>
<dbReference type="InterPro" id="IPR053164">
    <property type="entry name" value="IS1016-like_transposase"/>
</dbReference>
<dbReference type="AlphaFoldDB" id="A0A085N557"/>
<feature type="domain" description="ISXO2-like transposase" evidence="1">
    <location>
        <begin position="70"/>
        <end position="224"/>
    </location>
</feature>
<dbReference type="InterPro" id="IPR024445">
    <property type="entry name" value="Tnp_ISXO2-like"/>
</dbReference>
<dbReference type="Proteomes" id="UP000030758">
    <property type="component" value="Unassembled WGS sequence"/>
</dbReference>
<name>A0A085N557_9BILA</name>
<dbReference type="SMART" id="SM01126">
    <property type="entry name" value="DDE_Tnp_IS1595"/>
    <property type="match status" value="1"/>
</dbReference>
<dbReference type="PANTHER" id="PTHR47163:SF2">
    <property type="entry name" value="SI:DKEY-17M8.2"/>
    <property type="match status" value="1"/>
</dbReference>
<dbReference type="EMBL" id="KL363455">
    <property type="protein sequence ID" value="KFD45599.1"/>
    <property type="molecule type" value="Genomic_DNA"/>
</dbReference>
<keyword evidence="4" id="KW-1185">Reference proteome</keyword>
<dbReference type="Pfam" id="PF12762">
    <property type="entry name" value="DDE_Tnp_IS1595"/>
    <property type="match status" value="1"/>
</dbReference>
<dbReference type="Proteomes" id="UP000030764">
    <property type="component" value="Unassembled WGS sequence"/>
</dbReference>